<reference evidence="1 2" key="1">
    <citation type="submission" date="2019-07" db="EMBL/GenBank/DDBJ databases">
        <authorList>
            <person name="Jastrzebski P J."/>
            <person name="Paukszto L."/>
            <person name="Jastrzebski P J."/>
        </authorList>
    </citation>
    <scope>NUCLEOTIDE SEQUENCE [LARGE SCALE GENOMIC DNA]</scope>
    <source>
        <strain evidence="1 2">WMS-il1</strain>
    </source>
</reference>
<proteinExistence type="predicted"/>
<accession>A0A564Y032</accession>
<name>A0A564Y032_HYMDI</name>
<dbReference type="Proteomes" id="UP000321570">
    <property type="component" value="Unassembled WGS sequence"/>
</dbReference>
<evidence type="ECO:0000313" key="2">
    <source>
        <dbReference type="Proteomes" id="UP000321570"/>
    </source>
</evidence>
<dbReference type="EMBL" id="CABIJS010000033">
    <property type="protein sequence ID" value="VUZ40496.1"/>
    <property type="molecule type" value="Genomic_DNA"/>
</dbReference>
<evidence type="ECO:0000313" key="1">
    <source>
        <dbReference type="EMBL" id="VUZ40496.1"/>
    </source>
</evidence>
<dbReference type="AlphaFoldDB" id="A0A564Y032"/>
<organism evidence="1 2">
    <name type="scientific">Hymenolepis diminuta</name>
    <name type="common">Rat tapeworm</name>
    <dbReference type="NCBI Taxonomy" id="6216"/>
    <lineage>
        <taxon>Eukaryota</taxon>
        <taxon>Metazoa</taxon>
        <taxon>Spiralia</taxon>
        <taxon>Lophotrochozoa</taxon>
        <taxon>Platyhelminthes</taxon>
        <taxon>Cestoda</taxon>
        <taxon>Eucestoda</taxon>
        <taxon>Cyclophyllidea</taxon>
        <taxon>Hymenolepididae</taxon>
        <taxon>Hymenolepis</taxon>
    </lineage>
</organism>
<protein>
    <submittedName>
        <fullName evidence="1">Uncharacterized protein</fullName>
    </submittedName>
</protein>
<gene>
    <name evidence="1" type="ORF">WMSIL1_LOCUS1347</name>
</gene>
<keyword evidence="2" id="KW-1185">Reference proteome</keyword>
<sequence>MHSVNRLQPWAFMFICYDYDIRYHKKEDFGQSDGLSPLIHNQRTQNEEAVVAFVSIKRDVQHIVAKSNQMLRCQQRTDERKRREMRLYSKRYSLCSPRSLHFHPKGIYLNFTIGEI</sequence>